<accession>A0AA36US69</accession>
<feature type="compositionally biased region" description="Polar residues" evidence="1">
    <location>
        <begin position="29"/>
        <end position="41"/>
    </location>
</feature>
<evidence type="ECO:0000259" key="2">
    <source>
        <dbReference type="Pfam" id="PF03235"/>
    </source>
</evidence>
<feature type="region of interest" description="Disordered" evidence="1">
    <location>
        <begin position="29"/>
        <end position="71"/>
    </location>
</feature>
<evidence type="ECO:0000313" key="3">
    <source>
        <dbReference type="EMBL" id="EGQ9136592.1"/>
    </source>
</evidence>
<reference evidence="3" key="1">
    <citation type="submission" date="2019-11" db="EMBL/GenBank/DDBJ databases">
        <authorList>
            <consortium name="PulseNet: The National Subtyping Network for Foodborne Disease Surveillance"/>
            <person name="Tarr C.L."/>
            <person name="Trees E."/>
            <person name="Katz L.S."/>
            <person name="Carleton-Romer H.A."/>
            <person name="Stroika S."/>
            <person name="Kucerova Z."/>
            <person name="Roache K.F."/>
            <person name="Sabol A.L."/>
            <person name="Besser J."/>
            <person name="Gerner-Smidt P."/>
        </authorList>
    </citation>
    <scope>NUCLEOTIDE SEQUENCE</scope>
    <source>
        <strain evidence="3">PNUSAV001129</strain>
    </source>
</reference>
<dbReference type="InterPro" id="IPR004919">
    <property type="entry name" value="GmrSD_N"/>
</dbReference>
<dbReference type="AlphaFoldDB" id="A0AA36US69"/>
<gene>
    <name evidence="3" type="ORF">GHY86_15775</name>
</gene>
<dbReference type="PANTHER" id="PTHR39639">
    <property type="entry name" value="CHROMOSOME 16, WHOLE GENOME SHOTGUN SEQUENCE"/>
    <property type="match status" value="1"/>
</dbReference>
<name>A0AA36US69_VIBAL</name>
<feature type="compositionally biased region" description="Acidic residues" evidence="1">
    <location>
        <begin position="56"/>
        <end position="71"/>
    </location>
</feature>
<organism evidence="3 4">
    <name type="scientific">Vibrio alginolyticus</name>
    <dbReference type="NCBI Taxonomy" id="663"/>
    <lineage>
        <taxon>Bacteria</taxon>
        <taxon>Pseudomonadati</taxon>
        <taxon>Pseudomonadota</taxon>
        <taxon>Gammaproteobacteria</taxon>
        <taxon>Vibrionales</taxon>
        <taxon>Vibrionaceae</taxon>
        <taxon>Vibrio</taxon>
    </lineage>
</organism>
<dbReference type="Proteomes" id="UP000714625">
    <property type="component" value="Unassembled WGS sequence"/>
</dbReference>
<comment type="caution">
    <text evidence="3">The sequence shown here is derived from an EMBL/GenBank/DDBJ whole genome shotgun (WGS) entry which is preliminary data.</text>
</comment>
<feature type="domain" description="GmrSD restriction endonucleases N-terminal" evidence="2">
    <location>
        <begin position="96"/>
        <end position="247"/>
    </location>
</feature>
<sequence>METISDVLKELQNLEVKLSESIVTLDLSNISENKFSDNQNGDDNERSGNDYQQSDNSDDGDDNSDDEDSSIDDYSIITHFEMSRINQVSPTVSLLFDRVKYNEIDLQPEFQRGDRVWPVPDKSRLIESVLLGLPIPVLYFAEKENTDPDVDADYIWVVIDGLQRTTALIGYMRGDYELKGLKRLKDYNDLTFNELPRKEQRKIREYQLFGHLIPMSNDSDAMIREIFHRINTYGKTLSPQEIRSALYQGPTNRFLKYVADSDEFLSAIPASISSNRMLDLEYVLRAVAFLIFGYENYTYNTNDDFLSHAMKVLNKYKYPMNSRIENADPIYSDLMVRLTSSLESLTLIFGDDAYKKEPGGRVNKVLFETLVSLFAMMTDEEREKMVNLDNANYFKKRLFEAIENNERISRWESTSDNWDNRGFEYAITNSTSKRITVLYRFRSIVEMINEVPGMQFNPEPMLENFNKKQIGK</sequence>
<dbReference type="EMBL" id="AAXMUW010000033">
    <property type="protein sequence ID" value="EGQ9136592.1"/>
    <property type="molecule type" value="Genomic_DNA"/>
</dbReference>
<proteinExistence type="predicted"/>
<dbReference type="Pfam" id="PF03235">
    <property type="entry name" value="GmrSD_N"/>
    <property type="match status" value="1"/>
</dbReference>
<evidence type="ECO:0000313" key="4">
    <source>
        <dbReference type="Proteomes" id="UP000714625"/>
    </source>
</evidence>
<evidence type="ECO:0000256" key="1">
    <source>
        <dbReference type="SAM" id="MobiDB-lite"/>
    </source>
</evidence>
<dbReference type="PANTHER" id="PTHR39639:SF1">
    <property type="entry name" value="DUF262 DOMAIN-CONTAINING PROTEIN"/>
    <property type="match status" value="1"/>
</dbReference>
<protein>
    <submittedName>
        <fullName evidence="3">DUF262 domain-containing protein</fullName>
    </submittedName>
</protein>